<dbReference type="Pfam" id="PF10336">
    <property type="entry name" value="DUF2420"/>
    <property type="match status" value="1"/>
</dbReference>
<gene>
    <name evidence="4" type="ORF">UBRO2_01747</name>
</gene>
<keyword evidence="1" id="KW-0479">Metal-binding</keyword>
<keyword evidence="1" id="KW-0863">Zinc-finger</keyword>
<feature type="region of interest" description="Disordered" evidence="2">
    <location>
        <begin position="207"/>
        <end position="243"/>
    </location>
</feature>
<feature type="compositionally biased region" description="Polar residues" evidence="2">
    <location>
        <begin position="124"/>
        <end position="139"/>
    </location>
</feature>
<keyword evidence="1" id="KW-0862">Zinc</keyword>
<accession>A0A8H8QJN2</accession>
<dbReference type="PROSITE" id="PS00028">
    <property type="entry name" value="ZINC_FINGER_C2H2_1"/>
    <property type="match status" value="1"/>
</dbReference>
<feature type="region of interest" description="Disordered" evidence="2">
    <location>
        <begin position="1420"/>
        <end position="1439"/>
    </location>
</feature>
<dbReference type="PANTHER" id="PTHR36167">
    <property type="entry name" value="C2H2 FINGER DOMAIN TRANSCRIPTION FACTOR (EUROFUNG)-RELATED"/>
    <property type="match status" value="1"/>
</dbReference>
<feature type="region of interest" description="Disordered" evidence="2">
    <location>
        <begin position="1480"/>
        <end position="1528"/>
    </location>
</feature>
<sequence length="1541" mass="164706">MDEDPDFDYEMDPQAAYASMQGSAEEVMDDVRSEGMPMSDAGMQSEPIDKASYDVDFQDSANTQHASSDVQFSTEAPESESSGYIVDGQIVETSHGPSEDHVYESGPTITVREEVKGPEEAFPTGTTAVQTHQESSTIITAGVTDENGERNDAADQWQGNSTENDGEYVGGEEKEEEQDELNQGVGGASAHDGTASAAIVKVKVEEEEEADQLEGEGEQEQQISGAEAHTTQTINGENTEEYYDPDDHEIFTVRVTFNGQDFVMWSSTDIPAYVALSMKPQEAETDDEVDELMQIEAPALDVPQSVLGQPLDSLFAGLRERKALGEFLEETHELHLNFPDLDLDIAEDNLYCREITLGDLLQLHHGLGLETSLHVQVLERPRFITKYNELAQHVAGIIGNQLQHSSDEEDEIANAGQEVADYNGVAGDEESVALQNGHKPNPPQQVGVAEVQADKGHGARDSSKATQANVLSTTEATVVLSEPKANAVPEGASLAHAADGNFEAASEAVGGSKPTASQTEEHSLHSQVGEGDIVHEEQDELEGDTAGTVAEQHDADGPGQGEGQDGAPEDACGSEQHAGAAEEEVIDLAAEVDEEDEYDEDEVEGEQYEDEVEGEEYQEEAEGEEYNEEAEAEEYEDYGDQAGEIGEEAEQTFYTTVNEGSGAEEDELEEPEEATVEEDNAAALLHNAHPAEARELTNTNGTGANNEQAWEEGAEEQIVEYIEGDEDNINSASSSLPTSETYDMAAQRKRSFVDEDDTAEYEEDDREAESKRVKPPYASAYYRPLWLRFARPTWSVTVALAQVASAPSRLYTTDLSVPTLSGTPLFGHRLFALADPSSCFVCKLTRSGADPSLRFLSASCLLKEANPATLSTALVESLRRLDICTPEATEVASLLTLFARMLYFHQAPAPAQISLKRGNDEAAGSLQLDPSVQPSSHQSLFWPSSGINDTGAPQTSFRTISSSFDSDSTPKTVSQLFLDHLQDQSCDDILQLGLSSLEPPLSPLSASPSPTTGSSSDNNTFNISNSGSESSPTMSASSNYSLETPSLQQVSVLSAPFNTSSPILASVGSVEGNSGMTSPSQHGQSWNQHGSEDRKPELESPDATNSTFQAPYPHKSAHPQANHAHHSQLNDHEYQGHASHPGMSQYFQRASISGPVLDSASYVERYENAVAGPAPPRLHGLAAWKNASGSARPHTADGLFGQFGVGGPGAVSHGGSSENSIVGNSIGSSSRPYTPGGHAASMDPYHQYRRMSMPDPSASANASSKVFSYMAPGDDGGMMSSSGVGMSSHGYGGHYFGGGYGTGASKKRPRRRYDEIERLYPCNWPGCTKSYGTLNHLNAHVAMQKHGPKRSPSEFKDMRKAWRKQKEAEDQRRQARQASLTEQVLRPAFGSSAYGDMSSGHSELIGGASGSASALPLAPSPARGGFGNQHAGGSLPGLSPMPGPMAHLSRYSMSSVSAVPNAVQLVYHFSGAPAESGLHSSAPALSVGQHHHDHSSHNAAPLQYSGGGGDNRLPNGTASNSSNSAHYPNLGAYLSAHRGSV</sequence>
<feature type="compositionally biased region" description="Polar residues" evidence="2">
    <location>
        <begin position="729"/>
        <end position="741"/>
    </location>
</feature>
<evidence type="ECO:0000256" key="1">
    <source>
        <dbReference type="PROSITE-ProRule" id="PRU00042"/>
    </source>
</evidence>
<feature type="region of interest" description="Disordered" evidence="2">
    <location>
        <begin position="1214"/>
        <end position="1236"/>
    </location>
</feature>
<feature type="compositionally biased region" description="Polar residues" evidence="2">
    <location>
        <begin position="59"/>
        <end position="82"/>
    </location>
</feature>
<feature type="region of interest" description="Disordered" evidence="2">
    <location>
        <begin position="1344"/>
        <end position="1383"/>
    </location>
</feature>
<feature type="region of interest" description="Disordered" evidence="2">
    <location>
        <begin position="505"/>
        <end position="527"/>
    </location>
</feature>
<reference evidence="4" key="1">
    <citation type="submission" date="2018-08" db="EMBL/GenBank/DDBJ databases">
        <authorList>
            <person name="Guldener U."/>
        </authorList>
    </citation>
    <scope>NUCLEOTIDE SEQUENCE</scope>
    <source>
        <strain evidence="4">UB2</strain>
    </source>
</reference>
<comment type="caution">
    <text evidence="4">The sequence shown here is derived from an EMBL/GenBank/DDBJ whole genome shotgun (WGS) entry which is preliminary data.</text>
</comment>
<evidence type="ECO:0000313" key="5">
    <source>
        <dbReference type="Proteomes" id="UP000658997"/>
    </source>
</evidence>
<feature type="region of interest" description="Disordered" evidence="2">
    <location>
        <begin position="1"/>
        <end position="28"/>
    </location>
</feature>
<feature type="region of interest" description="Disordered" evidence="2">
    <location>
        <begin position="727"/>
        <end position="772"/>
    </location>
</feature>
<feature type="compositionally biased region" description="Acidic residues" evidence="2">
    <location>
        <begin position="754"/>
        <end position="767"/>
    </location>
</feature>
<feature type="compositionally biased region" description="Polar residues" evidence="2">
    <location>
        <begin position="1071"/>
        <end position="1089"/>
    </location>
</feature>
<feature type="region of interest" description="Disordered" evidence="2">
    <location>
        <begin position="1000"/>
        <end position="1040"/>
    </location>
</feature>
<feature type="compositionally biased region" description="Acidic residues" evidence="2">
    <location>
        <begin position="1"/>
        <end position="11"/>
    </location>
</feature>
<feature type="compositionally biased region" description="Polar residues" evidence="2">
    <location>
        <begin position="1514"/>
        <end position="1526"/>
    </location>
</feature>
<proteinExistence type="predicted"/>
<dbReference type="Proteomes" id="UP000658997">
    <property type="component" value="Unassembled WGS sequence"/>
</dbReference>
<evidence type="ECO:0000256" key="2">
    <source>
        <dbReference type="SAM" id="MobiDB-lite"/>
    </source>
</evidence>
<feature type="region of interest" description="Disordered" evidence="2">
    <location>
        <begin position="56"/>
        <end position="194"/>
    </location>
</feature>
<feature type="compositionally biased region" description="Acidic residues" evidence="2">
    <location>
        <begin position="207"/>
        <end position="219"/>
    </location>
</feature>
<dbReference type="InterPro" id="IPR013087">
    <property type="entry name" value="Znf_C2H2_type"/>
</dbReference>
<dbReference type="InterPro" id="IPR018822">
    <property type="entry name" value="UPF0646"/>
</dbReference>
<feature type="domain" description="C2H2-type" evidence="3">
    <location>
        <begin position="1320"/>
        <end position="1351"/>
    </location>
</feature>
<feature type="region of interest" description="Disordered" evidence="2">
    <location>
        <begin position="550"/>
        <end position="638"/>
    </location>
</feature>
<dbReference type="GO" id="GO:0006355">
    <property type="term" value="P:regulation of DNA-templated transcription"/>
    <property type="evidence" value="ECO:0007669"/>
    <property type="project" value="InterPro"/>
</dbReference>
<dbReference type="PANTHER" id="PTHR36167:SF3">
    <property type="entry name" value="C2H2 FINGER DOMAIN TRANSCRIPTION FACTOR (EUROFUNG)-RELATED"/>
    <property type="match status" value="1"/>
</dbReference>
<dbReference type="Gene3D" id="3.30.160.60">
    <property type="entry name" value="Classic Zinc Finger"/>
    <property type="match status" value="1"/>
</dbReference>
<dbReference type="PROSITE" id="PS50157">
    <property type="entry name" value="ZINC_FINGER_C2H2_2"/>
    <property type="match status" value="1"/>
</dbReference>
<protein>
    <submittedName>
        <fullName evidence="4">Related to putative C2H2 transcriptional regulator</fullName>
    </submittedName>
</protein>
<feature type="compositionally biased region" description="Acidic residues" evidence="2">
    <location>
        <begin position="581"/>
        <end position="638"/>
    </location>
</feature>
<evidence type="ECO:0000259" key="3">
    <source>
        <dbReference type="PROSITE" id="PS50157"/>
    </source>
</evidence>
<feature type="compositionally biased region" description="Basic and acidic residues" evidence="2">
    <location>
        <begin position="1351"/>
        <end position="1373"/>
    </location>
</feature>
<dbReference type="InterPro" id="IPR039327">
    <property type="entry name" value="CON7-like"/>
</dbReference>
<dbReference type="EMBL" id="ULHB01000024">
    <property type="protein sequence ID" value="SYW77124.1"/>
    <property type="molecule type" value="Genomic_DNA"/>
</dbReference>
<keyword evidence="5" id="KW-1185">Reference proteome</keyword>
<feature type="compositionally biased region" description="Polar residues" evidence="2">
    <location>
        <begin position="1017"/>
        <end position="1040"/>
    </location>
</feature>
<feature type="region of interest" description="Disordered" evidence="2">
    <location>
        <begin position="1068"/>
        <end position="1128"/>
    </location>
</feature>
<dbReference type="GO" id="GO:0008270">
    <property type="term" value="F:zinc ion binding"/>
    <property type="evidence" value="ECO:0007669"/>
    <property type="project" value="UniProtKB-KW"/>
</dbReference>
<organism evidence="4 5">
    <name type="scientific">Ustilago bromivora</name>
    <dbReference type="NCBI Taxonomy" id="307758"/>
    <lineage>
        <taxon>Eukaryota</taxon>
        <taxon>Fungi</taxon>
        <taxon>Dikarya</taxon>
        <taxon>Basidiomycota</taxon>
        <taxon>Ustilaginomycotina</taxon>
        <taxon>Ustilaginomycetes</taxon>
        <taxon>Ustilaginales</taxon>
        <taxon>Ustilaginaceae</taxon>
        <taxon>Ustilago</taxon>
    </lineage>
</organism>
<name>A0A8H8QJN2_9BASI</name>
<feature type="compositionally biased region" description="Low complexity" evidence="2">
    <location>
        <begin position="1000"/>
        <end position="1016"/>
    </location>
</feature>
<feature type="compositionally biased region" description="Low complexity" evidence="2">
    <location>
        <begin position="1214"/>
        <end position="1230"/>
    </location>
</feature>
<evidence type="ECO:0000313" key="4">
    <source>
        <dbReference type="EMBL" id="SYW77124.1"/>
    </source>
</evidence>